<comment type="function">
    <text evidence="7">Degrades oligopeptides.</text>
</comment>
<organism evidence="10 11">
    <name type="scientific">Microtetraspora fusca</name>
    <dbReference type="NCBI Taxonomy" id="1997"/>
    <lineage>
        <taxon>Bacteria</taxon>
        <taxon>Bacillati</taxon>
        <taxon>Actinomycetota</taxon>
        <taxon>Actinomycetes</taxon>
        <taxon>Streptosporangiales</taxon>
        <taxon>Streptosporangiaceae</taxon>
        <taxon>Microtetraspora</taxon>
    </lineage>
</organism>
<keyword evidence="11" id="KW-1185">Reference proteome</keyword>
<evidence type="ECO:0000256" key="3">
    <source>
        <dbReference type="ARBA" id="ARBA00022490"/>
    </source>
</evidence>
<dbReference type="Pfam" id="PF14685">
    <property type="entry name" value="PDZ_Tricorn"/>
    <property type="match status" value="1"/>
</dbReference>
<comment type="similarity">
    <text evidence="2 7">Belongs to the peptidase S41B family.</text>
</comment>
<reference evidence="10 11" key="1">
    <citation type="submission" date="2024-10" db="EMBL/GenBank/DDBJ databases">
        <title>The Natural Products Discovery Center: Release of the First 8490 Sequenced Strains for Exploring Actinobacteria Biosynthetic Diversity.</title>
        <authorList>
            <person name="Kalkreuter E."/>
            <person name="Kautsar S.A."/>
            <person name="Yang D."/>
            <person name="Bader C.D."/>
            <person name="Teijaro C.N."/>
            <person name="Fluegel L."/>
            <person name="Davis C.M."/>
            <person name="Simpson J.R."/>
            <person name="Lauterbach L."/>
            <person name="Steele A.D."/>
            <person name="Gui C."/>
            <person name="Meng S."/>
            <person name="Li G."/>
            <person name="Viehrig K."/>
            <person name="Ye F."/>
            <person name="Su P."/>
            <person name="Kiefer A.F."/>
            <person name="Nichols A."/>
            <person name="Cepeda A.J."/>
            <person name="Yan W."/>
            <person name="Fan B."/>
            <person name="Jiang Y."/>
            <person name="Adhikari A."/>
            <person name="Zheng C.-J."/>
            <person name="Schuster L."/>
            <person name="Cowan T.M."/>
            <person name="Smanski M.J."/>
            <person name="Chevrette M.G."/>
            <person name="De Carvalho L.P.S."/>
            <person name="Shen B."/>
        </authorList>
    </citation>
    <scope>NUCLEOTIDE SEQUENCE [LARGE SCALE GENOMIC DNA]</scope>
    <source>
        <strain evidence="10 11">NPDC001281</strain>
    </source>
</reference>
<evidence type="ECO:0000256" key="5">
    <source>
        <dbReference type="ARBA" id="ARBA00022801"/>
    </source>
</evidence>
<evidence type="ECO:0000313" key="10">
    <source>
        <dbReference type="EMBL" id="MFF4777254.1"/>
    </source>
</evidence>
<dbReference type="SUPFAM" id="SSF52096">
    <property type="entry name" value="ClpP/crotonase"/>
    <property type="match status" value="1"/>
</dbReference>
<comment type="caution">
    <text evidence="10">The sequence shown here is derived from an EMBL/GenBank/DDBJ whole genome shotgun (WGS) entry which is preliminary data.</text>
</comment>
<evidence type="ECO:0000256" key="2">
    <source>
        <dbReference type="ARBA" id="ARBA00008524"/>
    </source>
</evidence>
<sequence length="1074" mass="115243">MTSGSYLRFPHVHRRSLTFVAEDDVWIAPLDGGRAWRLTVDRAGASHPRFSPDGTRVAWTSRRDGDPEIHVAAISGGPATRLTYWGDPRTESRGWLDDHTVAAVSAHGQPFSFWTWAYAIPDDGRPAARQPYGPVEDLHVSGEDTLLLTGAAGHDPAHWKRYRGGGTGRLWLNGRRLLESHEGQIASPMIVEGRIAFLSDHEGVGNVYSCALDGSDLKRHTWHEDFYARQAGTDGRRIVYTRAGELWLLPRLDARPERLDVTLGGAGTGRRPRHAPPLLDDLACDATGRASAVEVAGAVLWLTHQDGPARCLDARPGVRARLPVVLGAVRAPEGEEAARRGNGPVAWVSDAGGEDGIELAEPGGTVRSLACGRLGRVLELSGSPDGTMIAVITHDGRVLLVDATGGGTEATVTEVARSESGPPSGARFSPDSAWLAWSHPGVGSLRAIRMARLRSRTPRTAPEGTPGGQDPADPVTRADPLVVEVTDGRFTDTEPVFTPDGRYLAFLSRRGFDPIFDVHSFDLAFAAGSRPFLLPLARSTPSPFAPSVDGRPSEHEDAGGGDLVVDTEGMAGRMVGLPVPEGSYTSLQAVKDGLAWLRHPLRGSLGTGEPGTPRRPLLERFDLTKRSCEEVAPAGAFSVSGDGARIAYVEGGAMKVVGGSGDPIEVDLRRIRVEIDPPSRWRQAYAEAGRLVRDQFWVADIAGVDWPGALAAYRPWLDRISGADDFADVLGELLGELASSHAYVVPAPPEQWYRYVGMLGADLAPDTDGLWRVRRVLPAESSDPQARSPLAGAGVRPGDAVLAVDGRPVDPRTGPAPLLVDTAGRPVELTVESGDRVFRVAVVPLWDDRTLRYHAWVAERRQRVRRLSGGRAGYLHVPDMDASGWAQLHRDLGRELARDALVVDVRGNRGGFTSQLVLEKLSRRIVGWMLSRHHEPTSYPMEAPRGPVVVVCDEATCSDGDIITGAAQALDLGPVVGARTWGGVIGYDELHRLGDGTSLTVPGYAHWIRGYGWELENGGAAPDVEVLNTPADWAVGADPQLDTAVRLALEGLDTTPAAAPPDPAGRPHRGRAAT</sequence>
<dbReference type="Proteomes" id="UP001602119">
    <property type="component" value="Unassembled WGS sequence"/>
</dbReference>
<dbReference type="Pfam" id="PF26550">
    <property type="entry name" value="Tricorn_2nd"/>
    <property type="match status" value="1"/>
</dbReference>
<name>A0ABW6VD24_MICFU</name>
<dbReference type="Gene3D" id="2.120.10.60">
    <property type="entry name" value="Tricorn protease N-terminal domain"/>
    <property type="match status" value="1"/>
</dbReference>
<dbReference type="SUPFAM" id="SSF69304">
    <property type="entry name" value="Tricorn protease N-terminal domain"/>
    <property type="match status" value="1"/>
</dbReference>
<dbReference type="InterPro" id="IPR029414">
    <property type="entry name" value="Tricorn_PDZ"/>
</dbReference>
<dbReference type="InterPro" id="IPR015943">
    <property type="entry name" value="WD40/YVTN_repeat-like_dom_sf"/>
</dbReference>
<keyword evidence="6 7" id="KW-0720">Serine protease</keyword>
<dbReference type="Pfam" id="PF26549">
    <property type="entry name" value="Tricorn_N"/>
    <property type="match status" value="1"/>
</dbReference>
<keyword evidence="5 7" id="KW-0378">Hydrolase</keyword>
<dbReference type="InterPro" id="IPR029045">
    <property type="entry name" value="ClpP/crotonase-like_dom_sf"/>
</dbReference>
<dbReference type="Gene3D" id="3.30.750.44">
    <property type="match status" value="1"/>
</dbReference>
<gene>
    <name evidence="10" type="ORF">ACFY05_30800</name>
</gene>
<dbReference type="SUPFAM" id="SSF50156">
    <property type="entry name" value="PDZ domain-like"/>
    <property type="match status" value="1"/>
</dbReference>
<dbReference type="CDD" id="cd07562">
    <property type="entry name" value="Peptidase_S41_TRI"/>
    <property type="match status" value="1"/>
</dbReference>
<feature type="region of interest" description="Disordered" evidence="8">
    <location>
        <begin position="1053"/>
        <end position="1074"/>
    </location>
</feature>
<dbReference type="Pfam" id="PF03572">
    <property type="entry name" value="Peptidase_S41"/>
    <property type="match status" value="1"/>
</dbReference>
<evidence type="ECO:0000313" key="11">
    <source>
        <dbReference type="Proteomes" id="UP001602119"/>
    </source>
</evidence>
<evidence type="ECO:0000256" key="8">
    <source>
        <dbReference type="SAM" id="MobiDB-lite"/>
    </source>
</evidence>
<proteinExistence type="inferred from homology"/>
<dbReference type="EC" id="3.4.21.-" evidence="7"/>
<evidence type="ECO:0000256" key="6">
    <source>
        <dbReference type="ARBA" id="ARBA00022825"/>
    </source>
</evidence>
<dbReference type="PANTHER" id="PTHR43253">
    <property type="entry name" value="TRICORN PROTEASE HOMOLOG 2-RELATED"/>
    <property type="match status" value="1"/>
</dbReference>
<dbReference type="InterPro" id="IPR012393">
    <property type="entry name" value="Tricorn_protease"/>
</dbReference>
<dbReference type="InterPro" id="IPR036034">
    <property type="entry name" value="PDZ_sf"/>
</dbReference>
<dbReference type="Pfam" id="PF14684">
    <property type="entry name" value="Tricorn_C1"/>
    <property type="match status" value="1"/>
</dbReference>
<accession>A0ABW6VD24</accession>
<evidence type="ECO:0000256" key="7">
    <source>
        <dbReference type="PIRNR" id="PIRNR036421"/>
    </source>
</evidence>
<dbReference type="PIRSF" id="PIRSF036421">
    <property type="entry name" value="Tricorn_protease"/>
    <property type="match status" value="1"/>
</dbReference>
<dbReference type="EMBL" id="JBIAXI010000022">
    <property type="protein sequence ID" value="MFF4777254.1"/>
    <property type="molecule type" value="Genomic_DNA"/>
</dbReference>
<dbReference type="Gene3D" id="2.130.10.10">
    <property type="entry name" value="YVTN repeat-like/Quinoprotein amine dehydrogenase"/>
    <property type="match status" value="1"/>
</dbReference>
<keyword evidence="3 7" id="KW-0963">Cytoplasm</keyword>
<evidence type="ECO:0000256" key="4">
    <source>
        <dbReference type="ARBA" id="ARBA00022670"/>
    </source>
</evidence>
<feature type="domain" description="Tail specific protease" evidence="9">
    <location>
        <begin position="835"/>
        <end position="1027"/>
    </location>
</feature>
<dbReference type="Gene3D" id="2.30.42.10">
    <property type="match status" value="1"/>
</dbReference>
<evidence type="ECO:0000256" key="1">
    <source>
        <dbReference type="ARBA" id="ARBA00004496"/>
    </source>
</evidence>
<protein>
    <recommendedName>
        <fullName evidence="7">Tricorn protease homolog</fullName>
        <ecNumber evidence="7">3.4.21.-</ecNumber>
    </recommendedName>
</protein>
<dbReference type="RefSeq" id="WP_387345665.1">
    <property type="nucleotide sequence ID" value="NZ_JBIAXI010000022.1"/>
</dbReference>
<dbReference type="PANTHER" id="PTHR43253:SF1">
    <property type="entry name" value="TRICORN PROTEASE HOMOLOG 2-RELATED"/>
    <property type="match status" value="1"/>
</dbReference>
<dbReference type="InterPro" id="IPR005151">
    <property type="entry name" value="Tail-specific_protease"/>
</dbReference>
<dbReference type="Gene3D" id="3.90.226.10">
    <property type="entry name" value="2-enoyl-CoA Hydratase, Chain A, domain 1"/>
    <property type="match status" value="1"/>
</dbReference>
<dbReference type="SMART" id="SM00245">
    <property type="entry name" value="TSPc"/>
    <property type="match status" value="1"/>
</dbReference>
<evidence type="ECO:0000259" key="9">
    <source>
        <dbReference type="SMART" id="SM00245"/>
    </source>
</evidence>
<dbReference type="SUPFAM" id="SSF69322">
    <property type="entry name" value="Tricorn protease domain 2"/>
    <property type="match status" value="1"/>
</dbReference>
<feature type="region of interest" description="Disordered" evidence="8">
    <location>
        <begin position="455"/>
        <end position="476"/>
    </location>
</feature>
<comment type="subcellular location">
    <subcellularLocation>
        <location evidence="1 7">Cytoplasm</location>
    </subcellularLocation>
</comment>
<keyword evidence="4 7" id="KW-0645">Protease</keyword>
<dbReference type="InterPro" id="IPR028204">
    <property type="entry name" value="Tricorn_C1"/>
</dbReference>